<accession>A0A5D3K6Q4</accession>
<feature type="transmembrane region" description="Helical" evidence="11">
    <location>
        <begin position="164"/>
        <end position="184"/>
    </location>
</feature>
<feature type="transmembrane region" description="Helical" evidence="11">
    <location>
        <begin position="238"/>
        <end position="263"/>
    </location>
</feature>
<dbReference type="GO" id="GO:0015297">
    <property type="term" value="F:antiporter activity"/>
    <property type="evidence" value="ECO:0007669"/>
    <property type="project" value="UniProtKB-KW"/>
</dbReference>
<evidence type="ECO:0000256" key="7">
    <source>
        <dbReference type="ARBA" id="ARBA00023065"/>
    </source>
</evidence>
<keyword evidence="2" id="KW-0813">Transport</keyword>
<keyword evidence="3" id="KW-0050">Antiport</keyword>
<sequence>MKDLTRGSIVSHILSMAPPIVVGMITIMICQLVDLYFVSGLGDAAVAGVAAAGNAGFLVNALMQMLGVGTVALVSHAVGRKDRDDANLVFNQAVVLSVLFGLLTLLGGFALARPYMRTIAADEATINAGTTYFLWFMPALALQFVTQVMAAALRATGIVRPSMLVQALAVIINIALAPVLITGWGTGYALGVAGAGLASTIAVFIGALMLFYYFRRLKRYVAFHPAQWRPQLRQWRRILNVGVPAGGEFVMIFIFMAAIYYVLRDLGPAAQAGFGIGTRVVGLIQMPALAVSLAAGPIVGQNFGAGNYERVRETFVKAALIATVVMIALTILAQLKPGLLLAGFSNDPETMSVALLFLKMISLNMVAQGLIFTCSSMFQGLGNTKPVLWSSATRVLTYSLPAIWLSTRPGFRIEYVWYLSNAATTLQAVQSLWLLRREFRKRLVPPKGKVAGPASPEPVVPLAREPA</sequence>
<feature type="transmembrane region" description="Helical" evidence="11">
    <location>
        <begin position="57"/>
        <end position="78"/>
    </location>
</feature>
<gene>
    <name evidence="12" type="ORF">FXB40_30085</name>
</gene>
<evidence type="ECO:0000256" key="6">
    <source>
        <dbReference type="ARBA" id="ARBA00022989"/>
    </source>
</evidence>
<evidence type="ECO:0000256" key="8">
    <source>
        <dbReference type="ARBA" id="ARBA00023136"/>
    </source>
</evidence>
<keyword evidence="6 11" id="KW-1133">Transmembrane helix</keyword>
<dbReference type="AlphaFoldDB" id="A0A5D3K6Q4"/>
<dbReference type="NCBIfam" id="TIGR00797">
    <property type="entry name" value="matE"/>
    <property type="match status" value="1"/>
</dbReference>
<evidence type="ECO:0000313" key="12">
    <source>
        <dbReference type="EMBL" id="TYL90881.1"/>
    </source>
</evidence>
<dbReference type="InterPro" id="IPR048279">
    <property type="entry name" value="MdtK-like"/>
</dbReference>
<dbReference type="RefSeq" id="WP_148775733.1">
    <property type="nucleotide sequence ID" value="NZ_VSSS01000050.1"/>
</dbReference>
<dbReference type="InterPro" id="IPR050222">
    <property type="entry name" value="MATE_MdtK"/>
</dbReference>
<feature type="transmembrane region" description="Helical" evidence="11">
    <location>
        <begin position="132"/>
        <end position="152"/>
    </location>
</feature>
<feature type="transmembrane region" description="Helical" evidence="11">
    <location>
        <begin position="315"/>
        <end position="333"/>
    </location>
</feature>
<dbReference type="GO" id="GO:0042910">
    <property type="term" value="F:xenobiotic transmembrane transporter activity"/>
    <property type="evidence" value="ECO:0007669"/>
    <property type="project" value="InterPro"/>
</dbReference>
<dbReference type="Proteomes" id="UP000324758">
    <property type="component" value="Unassembled WGS sequence"/>
</dbReference>
<proteinExistence type="predicted"/>
<keyword evidence="5 11" id="KW-0812">Transmembrane</keyword>
<feature type="transmembrane region" description="Helical" evidence="11">
    <location>
        <begin position="12"/>
        <end position="37"/>
    </location>
</feature>
<organism evidence="12 13">
    <name type="scientific">Bradyrhizobium rifense</name>
    <dbReference type="NCBI Taxonomy" id="515499"/>
    <lineage>
        <taxon>Bacteria</taxon>
        <taxon>Pseudomonadati</taxon>
        <taxon>Pseudomonadota</taxon>
        <taxon>Alphaproteobacteria</taxon>
        <taxon>Hyphomicrobiales</taxon>
        <taxon>Nitrobacteraceae</taxon>
        <taxon>Bradyrhizobium</taxon>
    </lineage>
</organism>
<feature type="transmembrane region" description="Helical" evidence="11">
    <location>
        <begin position="283"/>
        <end position="303"/>
    </location>
</feature>
<dbReference type="CDD" id="cd13141">
    <property type="entry name" value="MATE_like_13"/>
    <property type="match status" value="1"/>
</dbReference>
<dbReference type="Pfam" id="PF01554">
    <property type="entry name" value="MatE"/>
    <property type="match status" value="2"/>
</dbReference>
<evidence type="ECO:0000256" key="9">
    <source>
        <dbReference type="ARBA" id="ARBA00031636"/>
    </source>
</evidence>
<dbReference type="PROSITE" id="PS50096">
    <property type="entry name" value="IQ"/>
    <property type="match status" value="1"/>
</dbReference>
<evidence type="ECO:0000313" key="13">
    <source>
        <dbReference type="Proteomes" id="UP000324758"/>
    </source>
</evidence>
<dbReference type="GO" id="GO:0006811">
    <property type="term" value="P:monoatomic ion transport"/>
    <property type="evidence" value="ECO:0007669"/>
    <property type="project" value="UniProtKB-KW"/>
</dbReference>
<feature type="region of interest" description="Disordered" evidence="10">
    <location>
        <begin position="447"/>
        <end position="467"/>
    </location>
</feature>
<dbReference type="PIRSF" id="PIRSF006603">
    <property type="entry name" value="DinF"/>
    <property type="match status" value="1"/>
</dbReference>
<dbReference type="EMBL" id="VSSS01000050">
    <property type="protein sequence ID" value="TYL90881.1"/>
    <property type="molecule type" value="Genomic_DNA"/>
</dbReference>
<name>A0A5D3K6Q4_9BRAD</name>
<dbReference type="PANTHER" id="PTHR43298">
    <property type="entry name" value="MULTIDRUG RESISTANCE PROTEIN NORM-RELATED"/>
    <property type="match status" value="1"/>
</dbReference>
<evidence type="ECO:0000256" key="2">
    <source>
        <dbReference type="ARBA" id="ARBA00022448"/>
    </source>
</evidence>
<protein>
    <recommendedName>
        <fullName evidence="9">Multidrug-efflux transporter</fullName>
    </recommendedName>
</protein>
<keyword evidence="13" id="KW-1185">Reference proteome</keyword>
<dbReference type="InterPro" id="IPR002528">
    <property type="entry name" value="MATE_fam"/>
</dbReference>
<evidence type="ECO:0000256" key="5">
    <source>
        <dbReference type="ARBA" id="ARBA00022692"/>
    </source>
</evidence>
<feature type="transmembrane region" description="Helical" evidence="11">
    <location>
        <begin position="190"/>
        <end position="214"/>
    </location>
</feature>
<evidence type="ECO:0000256" key="4">
    <source>
        <dbReference type="ARBA" id="ARBA00022475"/>
    </source>
</evidence>
<dbReference type="PANTHER" id="PTHR43298:SF2">
    <property type="entry name" value="FMN_FAD EXPORTER YEEO-RELATED"/>
    <property type="match status" value="1"/>
</dbReference>
<feature type="transmembrane region" description="Helical" evidence="11">
    <location>
        <begin position="90"/>
        <end position="112"/>
    </location>
</feature>
<feature type="transmembrane region" description="Helical" evidence="11">
    <location>
        <begin position="353"/>
        <end position="374"/>
    </location>
</feature>
<evidence type="ECO:0000256" key="11">
    <source>
        <dbReference type="SAM" id="Phobius"/>
    </source>
</evidence>
<keyword evidence="4" id="KW-1003">Cell membrane</keyword>
<dbReference type="GO" id="GO:0005886">
    <property type="term" value="C:plasma membrane"/>
    <property type="evidence" value="ECO:0007669"/>
    <property type="project" value="UniProtKB-SubCell"/>
</dbReference>
<comment type="subcellular location">
    <subcellularLocation>
        <location evidence="1">Cell inner membrane</location>
        <topology evidence="1">Multi-pass membrane protein</topology>
    </subcellularLocation>
</comment>
<keyword evidence="8 11" id="KW-0472">Membrane</keyword>
<evidence type="ECO:0000256" key="1">
    <source>
        <dbReference type="ARBA" id="ARBA00004429"/>
    </source>
</evidence>
<evidence type="ECO:0000256" key="3">
    <source>
        <dbReference type="ARBA" id="ARBA00022449"/>
    </source>
</evidence>
<comment type="caution">
    <text evidence="12">The sequence shown here is derived from an EMBL/GenBank/DDBJ whole genome shotgun (WGS) entry which is preliminary data.</text>
</comment>
<evidence type="ECO:0000256" key="10">
    <source>
        <dbReference type="SAM" id="MobiDB-lite"/>
    </source>
</evidence>
<reference evidence="12 13" key="1">
    <citation type="submission" date="2019-08" db="EMBL/GenBank/DDBJ databases">
        <title>Bradyrhizobium hipponensis sp. nov., a rhizobium isolated from a Lupinus angustifolius root nodule in Tunisia.</title>
        <authorList>
            <person name="Off K."/>
            <person name="Rejili M."/>
            <person name="Mars M."/>
            <person name="Brachmann A."/>
            <person name="Marin M."/>
        </authorList>
    </citation>
    <scope>NUCLEOTIDE SEQUENCE [LARGE SCALE GENOMIC DNA]</scope>
    <source>
        <strain evidence="12 13">CTAW71</strain>
    </source>
</reference>
<dbReference type="OrthoDB" id="9806302at2"/>
<keyword evidence="7" id="KW-0406">Ion transport</keyword>